<dbReference type="PROSITE" id="PS50405">
    <property type="entry name" value="GST_CTER"/>
    <property type="match status" value="1"/>
</dbReference>
<accession>A0A396RS75</accession>
<dbReference type="PANTHER" id="PTHR44051:SF21">
    <property type="entry name" value="GLUTATHIONE S-TRANSFERASE FAMILY PROTEIN"/>
    <property type="match status" value="1"/>
</dbReference>
<dbReference type="OrthoDB" id="5740960at2"/>
<dbReference type="GO" id="GO:0016740">
    <property type="term" value="F:transferase activity"/>
    <property type="evidence" value="ECO:0007669"/>
    <property type="project" value="UniProtKB-KW"/>
</dbReference>
<dbReference type="CDD" id="cd03207">
    <property type="entry name" value="GST_C_8"/>
    <property type="match status" value="1"/>
</dbReference>
<dbReference type="InterPro" id="IPR004045">
    <property type="entry name" value="Glutathione_S-Trfase_N"/>
</dbReference>
<evidence type="ECO:0000259" key="2">
    <source>
        <dbReference type="PROSITE" id="PS50405"/>
    </source>
</evidence>
<dbReference type="SUPFAM" id="SSF47616">
    <property type="entry name" value="GST C-terminal domain-like"/>
    <property type="match status" value="1"/>
</dbReference>
<feature type="domain" description="GST N-terminal" evidence="1">
    <location>
        <begin position="2"/>
        <end position="80"/>
    </location>
</feature>
<protein>
    <submittedName>
        <fullName evidence="3">Glutathione S-transferase family protein</fullName>
    </submittedName>
</protein>
<feature type="domain" description="GST C-terminal" evidence="2">
    <location>
        <begin position="84"/>
        <end position="203"/>
    </location>
</feature>
<dbReference type="SFLD" id="SFLDG00358">
    <property type="entry name" value="Main_(cytGST)"/>
    <property type="match status" value="1"/>
</dbReference>
<organism evidence="3 4">
    <name type="scientific">Sphingomonas gilva</name>
    <dbReference type="NCBI Taxonomy" id="2305907"/>
    <lineage>
        <taxon>Bacteria</taxon>
        <taxon>Pseudomonadati</taxon>
        <taxon>Pseudomonadota</taxon>
        <taxon>Alphaproteobacteria</taxon>
        <taxon>Sphingomonadales</taxon>
        <taxon>Sphingomonadaceae</taxon>
        <taxon>Sphingomonas</taxon>
    </lineage>
</organism>
<dbReference type="AlphaFoldDB" id="A0A396RS75"/>
<reference evidence="3 4" key="1">
    <citation type="submission" date="2018-08" db="EMBL/GenBank/DDBJ databases">
        <title>The multiple taxonomic identification of Sphingomonas gilva.</title>
        <authorList>
            <person name="Zhu D."/>
            <person name="Zheng S."/>
        </authorList>
    </citation>
    <scope>NUCLEOTIDE SEQUENCE [LARGE SCALE GENOMIC DNA]</scope>
    <source>
        <strain evidence="3 4">ZDH117</strain>
    </source>
</reference>
<dbReference type="Pfam" id="PF02798">
    <property type="entry name" value="GST_N"/>
    <property type="match status" value="1"/>
</dbReference>
<comment type="caution">
    <text evidence="3">The sequence shown here is derived from an EMBL/GenBank/DDBJ whole genome shotgun (WGS) entry which is preliminary data.</text>
</comment>
<proteinExistence type="predicted"/>
<evidence type="ECO:0000313" key="3">
    <source>
        <dbReference type="EMBL" id="RHW19428.1"/>
    </source>
</evidence>
<dbReference type="InterPro" id="IPR040079">
    <property type="entry name" value="Glutathione_S-Trfase"/>
</dbReference>
<dbReference type="Gene3D" id="3.40.30.10">
    <property type="entry name" value="Glutaredoxin"/>
    <property type="match status" value="1"/>
</dbReference>
<dbReference type="PROSITE" id="PS50404">
    <property type="entry name" value="GST_NTER"/>
    <property type="match status" value="1"/>
</dbReference>
<dbReference type="InterPro" id="IPR036249">
    <property type="entry name" value="Thioredoxin-like_sf"/>
</dbReference>
<dbReference type="SUPFAM" id="SSF52833">
    <property type="entry name" value="Thioredoxin-like"/>
    <property type="match status" value="1"/>
</dbReference>
<sequence length="217" mass="23698">MAEALTLYTNPMSRGRIARWMLEEVEQPYETELVDWANKSDAFLAVNPMGKVPTLVHGGRVITECPAICAYLADVFPEAGLAPDPADRHAYYRWLFFAAGPLEQAVTSKAMGWEASDPQKQGMLGFGNFDRTIDTLEQAVKDAGEGWLAGDRFTACDLYVGAHLSWGTQFGTIPRRDAFMAFVERVTDRPAAKRASELDDAAMAEMQGAGAPAEADA</sequence>
<gene>
    <name evidence="3" type="ORF">D1610_01785</name>
</gene>
<dbReference type="InterPro" id="IPR010987">
    <property type="entry name" value="Glutathione-S-Trfase_C-like"/>
</dbReference>
<dbReference type="PANTHER" id="PTHR44051">
    <property type="entry name" value="GLUTATHIONE S-TRANSFERASE-RELATED"/>
    <property type="match status" value="1"/>
</dbReference>
<keyword evidence="3" id="KW-0808">Transferase</keyword>
<dbReference type="SFLD" id="SFLDG01150">
    <property type="entry name" value="Main.1:_Beta-like"/>
    <property type="match status" value="1"/>
</dbReference>
<name>A0A396RS75_9SPHN</name>
<dbReference type="EMBL" id="QWLV01000001">
    <property type="protein sequence ID" value="RHW19428.1"/>
    <property type="molecule type" value="Genomic_DNA"/>
</dbReference>
<dbReference type="Gene3D" id="1.20.1050.10">
    <property type="match status" value="1"/>
</dbReference>
<dbReference type="InterPro" id="IPR036282">
    <property type="entry name" value="Glutathione-S-Trfase_C_sf"/>
</dbReference>
<keyword evidence="4" id="KW-1185">Reference proteome</keyword>
<dbReference type="CDD" id="cd03046">
    <property type="entry name" value="GST_N_GTT1_like"/>
    <property type="match status" value="1"/>
</dbReference>
<dbReference type="SFLD" id="SFLDS00019">
    <property type="entry name" value="Glutathione_Transferase_(cytos"/>
    <property type="match status" value="1"/>
</dbReference>
<evidence type="ECO:0000259" key="1">
    <source>
        <dbReference type="PROSITE" id="PS50404"/>
    </source>
</evidence>
<dbReference type="Proteomes" id="UP000266693">
    <property type="component" value="Unassembled WGS sequence"/>
</dbReference>
<evidence type="ECO:0000313" key="4">
    <source>
        <dbReference type="Proteomes" id="UP000266693"/>
    </source>
</evidence>
<dbReference type="RefSeq" id="WP_118862933.1">
    <property type="nucleotide sequence ID" value="NZ_QWLV01000001.1"/>
</dbReference>